<feature type="compositionally biased region" description="Basic and acidic residues" evidence="1">
    <location>
        <begin position="1"/>
        <end position="11"/>
    </location>
</feature>
<evidence type="ECO:0000256" key="1">
    <source>
        <dbReference type="SAM" id="MobiDB-lite"/>
    </source>
</evidence>
<feature type="region of interest" description="Disordered" evidence="1">
    <location>
        <begin position="1"/>
        <end position="30"/>
    </location>
</feature>
<reference evidence="2 3" key="1">
    <citation type="submission" date="2020-06" db="EMBL/GenBank/DDBJ databases">
        <authorList>
            <person name="Li R."/>
            <person name="Bekaert M."/>
        </authorList>
    </citation>
    <scope>NUCLEOTIDE SEQUENCE [LARGE SCALE GENOMIC DNA]</scope>
    <source>
        <strain evidence="3">wild</strain>
    </source>
</reference>
<dbReference type="Proteomes" id="UP000507470">
    <property type="component" value="Unassembled WGS sequence"/>
</dbReference>
<proteinExistence type="predicted"/>
<dbReference type="EMBL" id="CACVKT020004803">
    <property type="protein sequence ID" value="CAC5391634.1"/>
    <property type="molecule type" value="Genomic_DNA"/>
</dbReference>
<dbReference type="OrthoDB" id="2286242at2759"/>
<name>A0A6J8C967_MYTCO</name>
<sequence length="163" mass="19372">MKTLSEEEQVHALRRKNSKSKNQLAMKATKKGPIDEIMRSESRIEFQLWKSGTTHERRNCPRYDAKQICQHKREFVGVLFGLERFNDYTYMVNIYNVESDHKPLEMIVRKSLGCAPPRLQRIFIEVTKYDFSLAYTRRDLVVPDMLSRSVDKDQTQILKWKMI</sequence>
<protein>
    <recommendedName>
        <fullName evidence="4">Reverse transcriptase RNase H-like domain-containing protein</fullName>
    </recommendedName>
</protein>
<evidence type="ECO:0000313" key="3">
    <source>
        <dbReference type="Proteomes" id="UP000507470"/>
    </source>
</evidence>
<evidence type="ECO:0000313" key="2">
    <source>
        <dbReference type="EMBL" id="CAC5391634.1"/>
    </source>
</evidence>
<gene>
    <name evidence="2" type="ORF">MCOR_26632</name>
</gene>
<dbReference type="AlphaFoldDB" id="A0A6J8C967"/>
<keyword evidence="3" id="KW-1185">Reference proteome</keyword>
<evidence type="ECO:0008006" key="4">
    <source>
        <dbReference type="Google" id="ProtNLM"/>
    </source>
</evidence>
<organism evidence="2 3">
    <name type="scientific">Mytilus coruscus</name>
    <name type="common">Sea mussel</name>
    <dbReference type="NCBI Taxonomy" id="42192"/>
    <lineage>
        <taxon>Eukaryota</taxon>
        <taxon>Metazoa</taxon>
        <taxon>Spiralia</taxon>
        <taxon>Lophotrochozoa</taxon>
        <taxon>Mollusca</taxon>
        <taxon>Bivalvia</taxon>
        <taxon>Autobranchia</taxon>
        <taxon>Pteriomorphia</taxon>
        <taxon>Mytilida</taxon>
        <taxon>Mytiloidea</taxon>
        <taxon>Mytilidae</taxon>
        <taxon>Mytilinae</taxon>
        <taxon>Mytilus</taxon>
    </lineage>
</organism>
<accession>A0A6J8C967</accession>